<dbReference type="EC" id="2.7.13.3" evidence="2"/>
<dbReference type="Pfam" id="PF10114">
    <property type="entry name" value="PocR"/>
    <property type="match status" value="1"/>
</dbReference>
<dbReference type="Pfam" id="PF13185">
    <property type="entry name" value="GAF_2"/>
    <property type="match status" value="2"/>
</dbReference>
<evidence type="ECO:0000256" key="5">
    <source>
        <dbReference type="ARBA" id="ARBA00022741"/>
    </source>
</evidence>
<dbReference type="RefSeq" id="WP_176235515.1">
    <property type="nucleotide sequence ID" value="NZ_BLRU01000114.1"/>
</dbReference>
<sequence>MLAHLVPILQKLQDGFARTLNVTLLTVDPEGNPITRISNPSDFCTLIMGNPSGNARCQLSHKEMAVAVLKTGKPAVHRYCHAGLIQFAAPVIVEGSPLGTVLAGVPPSIPLDVDRVNRLADELGIMRGSLLAAAKSMKGLPEETIPNAVDFLCSLARTIAELCYQRDELSTWVVGLSTLYEVGKAISSTLSLREILDVTMERAISVTKAETGSIMLLDEKKGELSIETACGLDHKAVKQVRTKLGEGIAGWVAQQGEPVLLVDLATDPRFKDVSQREEIRSALSVPLKVKDKVIGVLNVNNKLVGGPFNEDDLALVSALASEIATAIENARLYEETKQKVMELSALHDVAKSTASTLKLEKLLALIIEKTAQVLHVPMCALKLIDKKTEELTVMASSGLTKEYIEGLRSRVGEGITGWVAKEGKPLAVSDVTKDSRYRYLGAAKRGHIRAMLCVPLIIRKGTIGVLSVYAPSPHYYTDDEVNLLSTLASQTAIAIENARLYEEISYQRGALEQLMAKTIQTQEDERKIVGLEVHDVISQAIASLFYRIQTCERLLDLDVKRAREEFSEMKRMAQGTLDDVTRLMFNLRPPHLEDLGVFPALRRYVDQYQRENAISVEMEVKGRRKRFHPSVEITIYRIVQEALTNVRKHAEARRVALKFEVNQETIHGLIEDDGKGFNPNPFLTKGEAEGHLGLLGMKERATLLGGTLDVKSSPGKGTAVCFEIPALSRQRK</sequence>
<evidence type="ECO:0000256" key="3">
    <source>
        <dbReference type="ARBA" id="ARBA00022553"/>
    </source>
</evidence>
<accession>A0A6V8NHH3</accession>
<dbReference type="SUPFAM" id="SSF55874">
    <property type="entry name" value="ATPase domain of HSP90 chaperone/DNA topoisomerase II/histidine kinase"/>
    <property type="match status" value="1"/>
</dbReference>
<dbReference type="PANTHER" id="PTHR24421">
    <property type="entry name" value="NITRATE/NITRITE SENSOR PROTEIN NARX-RELATED"/>
    <property type="match status" value="1"/>
</dbReference>
<dbReference type="GO" id="GO:0005524">
    <property type="term" value="F:ATP binding"/>
    <property type="evidence" value="ECO:0007669"/>
    <property type="project" value="UniProtKB-KW"/>
</dbReference>
<keyword evidence="4" id="KW-0808">Transferase</keyword>
<name>A0A6V8NHH3_9ACTN</name>
<reference evidence="12 13" key="1">
    <citation type="journal article" date="2020" name="Front. Microbiol.">
        <title>Single-cell genomics of novel Actinobacteria with the Wood-Ljungdahl pathway discovered in a serpentinizing system.</title>
        <authorList>
            <person name="Merino N."/>
            <person name="Kawai M."/>
            <person name="Boyd E.S."/>
            <person name="Colman D.R."/>
            <person name="McGlynn S.E."/>
            <person name="Nealson K.H."/>
            <person name="Kurokawa K."/>
            <person name="Hongoh Y."/>
        </authorList>
    </citation>
    <scope>NUCLEOTIDE SEQUENCE [LARGE SCALE GENOMIC DNA]</scope>
    <source>
        <strain evidence="10 13">S03</strain>
        <strain evidence="11 12">S47</strain>
    </source>
</reference>
<dbReference type="PANTHER" id="PTHR24421:SF10">
    <property type="entry name" value="NITRATE_NITRITE SENSOR PROTEIN NARQ"/>
    <property type="match status" value="1"/>
</dbReference>
<dbReference type="SUPFAM" id="SSF55781">
    <property type="entry name" value="GAF domain-like"/>
    <property type="match status" value="2"/>
</dbReference>
<dbReference type="Pfam" id="PF02518">
    <property type="entry name" value="HATPase_c"/>
    <property type="match status" value="1"/>
</dbReference>
<feature type="domain" description="Histidine kinase" evidence="9">
    <location>
        <begin position="536"/>
        <end position="728"/>
    </location>
</feature>
<evidence type="ECO:0000256" key="2">
    <source>
        <dbReference type="ARBA" id="ARBA00012438"/>
    </source>
</evidence>
<organism evidence="10 13">
    <name type="scientific">Candidatus Hakubella thermalkaliphila</name>
    <dbReference type="NCBI Taxonomy" id="2754717"/>
    <lineage>
        <taxon>Bacteria</taxon>
        <taxon>Bacillati</taxon>
        <taxon>Actinomycetota</taxon>
        <taxon>Actinomycetota incertae sedis</taxon>
        <taxon>Candidatus Hakubellales</taxon>
        <taxon>Candidatus Hakubellaceae</taxon>
        <taxon>Candidatus Hakubella</taxon>
    </lineage>
</organism>
<dbReference type="PROSITE" id="PS50109">
    <property type="entry name" value="HIS_KIN"/>
    <property type="match status" value="1"/>
</dbReference>
<dbReference type="Proteomes" id="UP000574717">
    <property type="component" value="Unassembled WGS sequence"/>
</dbReference>
<evidence type="ECO:0000256" key="8">
    <source>
        <dbReference type="ARBA" id="ARBA00023012"/>
    </source>
</evidence>
<evidence type="ECO:0000256" key="1">
    <source>
        <dbReference type="ARBA" id="ARBA00000085"/>
    </source>
</evidence>
<dbReference type="Gene3D" id="3.30.565.10">
    <property type="entry name" value="Histidine kinase-like ATPase, C-terminal domain"/>
    <property type="match status" value="1"/>
</dbReference>
<dbReference type="InterPro" id="IPR003018">
    <property type="entry name" value="GAF"/>
</dbReference>
<keyword evidence="6 10" id="KW-0418">Kinase</keyword>
<proteinExistence type="predicted"/>
<comment type="catalytic activity">
    <reaction evidence="1">
        <text>ATP + protein L-histidine = ADP + protein N-phospho-L-histidine.</text>
        <dbReference type="EC" id="2.7.13.3"/>
    </reaction>
</comment>
<dbReference type="EMBL" id="BLRU01000114">
    <property type="protein sequence ID" value="GFP19653.1"/>
    <property type="molecule type" value="Genomic_DNA"/>
</dbReference>
<evidence type="ECO:0000256" key="6">
    <source>
        <dbReference type="ARBA" id="ARBA00022777"/>
    </source>
</evidence>
<dbReference type="InterPro" id="IPR029016">
    <property type="entry name" value="GAF-like_dom_sf"/>
</dbReference>
<evidence type="ECO:0000313" key="12">
    <source>
        <dbReference type="Proteomes" id="UP000569018"/>
    </source>
</evidence>
<dbReference type="Proteomes" id="UP000569018">
    <property type="component" value="Unassembled WGS sequence"/>
</dbReference>
<evidence type="ECO:0000256" key="4">
    <source>
        <dbReference type="ARBA" id="ARBA00022679"/>
    </source>
</evidence>
<dbReference type="InterPro" id="IPR036890">
    <property type="entry name" value="HATPase_C_sf"/>
</dbReference>
<dbReference type="GO" id="GO:0046983">
    <property type="term" value="F:protein dimerization activity"/>
    <property type="evidence" value="ECO:0007669"/>
    <property type="project" value="InterPro"/>
</dbReference>
<evidence type="ECO:0000259" key="9">
    <source>
        <dbReference type="PROSITE" id="PS50109"/>
    </source>
</evidence>
<keyword evidence="8" id="KW-0902">Two-component regulatory system</keyword>
<dbReference type="Pfam" id="PF07730">
    <property type="entry name" value="HisKA_3"/>
    <property type="match status" value="1"/>
</dbReference>
<dbReference type="Gene3D" id="1.20.5.1930">
    <property type="match status" value="1"/>
</dbReference>
<dbReference type="InterPro" id="IPR018771">
    <property type="entry name" value="PocR_dom"/>
</dbReference>
<dbReference type="SMART" id="SM00387">
    <property type="entry name" value="HATPase_c"/>
    <property type="match status" value="1"/>
</dbReference>
<evidence type="ECO:0000256" key="7">
    <source>
        <dbReference type="ARBA" id="ARBA00022840"/>
    </source>
</evidence>
<evidence type="ECO:0000313" key="13">
    <source>
        <dbReference type="Proteomes" id="UP000574717"/>
    </source>
</evidence>
<evidence type="ECO:0000313" key="11">
    <source>
        <dbReference type="EMBL" id="GFP38998.1"/>
    </source>
</evidence>
<protein>
    <recommendedName>
        <fullName evidence="2">histidine kinase</fullName>
        <ecNumber evidence="2">2.7.13.3</ecNumber>
    </recommendedName>
</protein>
<dbReference type="CDD" id="cd16917">
    <property type="entry name" value="HATPase_UhpB-NarQ-NarX-like"/>
    <property type="match status" value="1"/>
</dbReference>
<dbReference type="GO" id="GO:0016020">
    <property type="term" value="C:membrane"/>
    <property type="evidence" value="ECO:0007669"/>
    <property type="project" value="InterPro"/>
</dbReference>
<comment type="caution">
    <text evidence="10">The sequence shown here is derived from an EMBL/GenBank/DDBJ whole genome shotgun (WGS) entry which is preliminary data.</text>
</comment>
<dbReference type="InterPro" id="IPR003594">
    <property type="entry name" value="HATPase_dom"/>
</dbReference>
<keyword evidence="7" id="KW-0067">ATP-binding</keyword>
<dbReference type="GO" id="GO:0000155">
    <property type="term" value="F:phosphorelay sensor kinase activity"/>
    <property type="evidence" value="ECO:0007669"/>
    <property type="project" value="InterPro"/>
</dbReference>
<gene>
    <name evidence="10" type="ORF">HKBW3S03_01158</name>
    <name evidence="11" type="ORF">HKBW3S47_00698</name>
</gene>
<dbReference type="InterPro" id="IPR011712">
    <property type="entry name" value="Sig_transdc_His_kin_sub3_dim/P"/>
</dbReference>
<keyword evidence="5" id="KW-0547">Nucleotide-binding</keyword>
<dbReference type="SMART" id="SM00065">
    <property type="entry name" value="GAF"/>
    <property type="match status" value="2"/>
</dbReference>
<dbReference type="Gene3D" id="3.30.450.40">
    <property type="match status" value="2"/>
</dbReference>
<dbReference type="InterPro" id="IPR050482">
    <property type="entry name" value="Sensor_HK_TwoCompSys"/>
</dbReference>
<evidence type="ECO:0000313" key="10">
    <source>
        <dbReference type="EMBL" id="GFP19653.1"/>
    </source>
</evidence>
<keyword evidence="3" id="KW-0597">Phosphoprotein</keyword>
<dbReference type="AlphaFoldDB" id="A0A6V8NHH3"/>
<dbReference type="InterPro" id="IPR005467">
    <property type="entry name" value="His_kinase_dom"/>
</dbReference>
<dbReference type="EMBL" id="BLSD01000026">
    <property type="protein sequence ID" value="GFP38998.1"/>
    <property type="molecule type" value="Genomic_DNA"/>
</dbReference>